<dbReference type="STRING" id="867900.Celly_3193"/>
<dbReference type="RefSeq" id="WP_013622753.1">
    <property type="nucleotide sequence ID" value="NC_015167.1"/>
</dbReference>
<evidence type="ECO:0000313" key="3">
    <source>
        <dbReference type="Proteomes" id="UP000007487"/>
    </source>
</evidence>
<dbReference type="KEGG" id="cly:Celly_3193"/>
<dbReference type="EMBL" id="CP002534">
    <property type="protein sequence ID" value="ADY31010.1"/>
    <property type="molecule type" value="Genomic_DNA"/>
</dbReference>
<dbReference type="OrthoDB" id="21421at2"/>
<dbReference type="InterPro" id="IPR048469">
    <property type="entry name" value="YchJ-like_M"/>
</dbReference>
<organism evidence="2 3">
    <name type="scientific">Cellulophaga lytica (strain ATCC 23178 / DSM 7489 / JCM 8516 / NBRC 14961 / NCIMB 1423 / VKM B-1433 / Cy l20)</name>
    <dbReference type="NCBI Taxonomy" id="867900"/>
    <lineage>
        <taxon>Bacteria</taxon>
        <taxon>Pseudomonadati</taxon>
        <taxon>Bacteroidota</taxon>
        <taxon>Flavobacteriia</taxon>
        <taxon>Flavobacteriales</taxon>
        <taxon>Flavobacteriaceae</taxon>
        <taxon>Cellulophaga</taxon>
    </lineage>
</organism>
<accession>F0REJ5</accession>
<protein>
    <recommendedName>
        <fullName evidence="1">YchJ-like middle NTF2-like domain-containing protein</fullName>
    </recommendedName>
</protein>
<dbReference type="SUPFAM" id="SSF54427">
    <property type="entry name" value="NTF2-like"/>
    <property type="match status" value="1"/>
</dbReference>
<dbReference type="Pfam" id="PF17775">
    <property type="entry name" value="YchJ_M-like"/>
    <property type="match status" value="1"/>
</dbReference>
<dbReference type="HOGENOM" id="CLU_099590_2_1_10"/>
<dbReference type="Gene3D" id="3.10.450.50">
    <property type="match status" value="1"/>
</dbReference>
<feature type="domain" description="YchJ-like middle NTF2-like" evidence="1">
    <location>
        <begin position="27"/>
        <end position="127"/>
    </location>
</feature>
<reference evidence="2 3" key="1">
    <citation type="journal article" date="2011" name="Stand. Genomic Sci.">
        <title>Complete genome sequence of Cellulophaga lytica type strain (LIM- 21).</title>
        <authorList>
            <person name="Pati A."/>
            <person name="Abt B."/>
            <person name="Teshima H."/>
            <person name="Nolan M."/>
            <person name="Lapidus A."/>
            <person name="Lucas S."/>
            <person name="Hammon N."/>
            <person name="Deshpande S."/>
            <person name="Cheng J.F."/>
            <person name="Tapia R."/>
            <person name="Han C."/>
            <person name="Goodwin L."/>
            <person name="Pitluck S."/>
            <person name="Liolios K."/>
            <person name="Pagani I."/>
            <person name="Mavromatis K."/>
            <person name="Ovchinikova G."/>
            <person name="Chen A."/>
            <person name="Palaniappan K."/>
            <person name="Land M."/>
            <person name="Hauser L."/>
            <person name="Jeffries C.D."/>
            <person name="Detter J.C."/>
            <person name="Brambilla E.M."/>
            <person name="Kannan K.P."/>
            <person name="Rohde M."/>
            <person name="Spring S."/>
            <person name="Goker M."/>
            <person name="Woyke T."/>
            <person name="Bristow J."/>
            <person name="Eisen J.A."/>
            <person name="Markowitz V."/>
            <person name="Hugenholtz P."/>
            <person name="Kyrpides N.C."/>
            <person name="Klenk H.P."/>
            <person name="Ivanova N."/>
        </authorList>
    </citation>
    <scope>NUCLEOTIDE SEQUENCE [LARGE SCALE GENOMIC DNA]</scope>
    <source>
        <strain evidence="3">ATCC 23178 / DSM 7489 / JCM 8516 / NBRC 14961 / NCIMB 1423 / VKM B-1433 / Cy l20</strain>
    </source>
</reference>
<proteinExistence type="predicted"/>
<dbReference type="AlphaFoldDB" id="F0REJ5"/>
<dbReference type="Proteomes" id="UP000007487">
    <property type="component" value="Chromosome"/>
</dbReference>
<dbReference type="eggNOG" id="COG3012">
    <property type="taxonomic scope" value="Bacteria"/>
</dbReference>
<gene>
    <name evidence="2" type="ordered locus">Celly_3193</name>
</gene>
<name>F0REJ5_CELLC</name>
<evidence type="ECO:0000313" key="2">
    <source>
        <dbReference type="EMBL" id="ADY31010.1"/>
    </source>
</evidence>
<keyword evidence="3" id="KW-1185">Reference proteome</keyword>
<evidence type="ECO:0000259" key="1">
    <source>
        <dbReference type="Pfam" id="PF17775"/>
    </source>
</evidence>
<dbReference type="InterPro" id="IPR032710">
    <property type="entry name" value="NTF2-like_dom_sf"/>
</dbReference>
<sequence>MQCPCTPTQLYENCCKKAHLDITNVETAEQLMRSRYSAFVLANMDYLYKSHYSKTRPKKRERNEIEKWTNSVHWIKLSVLDIDKGTKTDDTGIVEFKAYYMEDSSIIILHETSNFCKENGHWVYVDGN</sequence>
<dbReference type="PANTHER" id="PTHR33747:SF1">
    <property type="entry name" value="ADENYLATE CYCLASE-ASSOCIATED CAP C-TERMINAL DOMAIN-CONTAINING PROTEIN"/>
    <property type="match status" value="1"/>
</dbReference>
<dbReference type="PANTHER" id="PTHR33747">
    <property type="entry name" value="UPF0225 PROTEIN SCO1677"/>
    <property type="match status" value="1"/>
</dbReference>